<evidence type="ECO:0000313" key="11">
    <source>
        <dbReference type="EMBL" id="WCZ33171.1"/>
    </source>
</evidence>
<dbReference type="PANTHER" id="PTHR34390">
    <property type="entry name" value="UPF0442 PROTEIN YJJB-RELATED"/>
    <property type="match status" value="1"/>
</dbReference>
<feature type="transmembrane region" description="Helical" evidence="8">
    <location>
        <begin position="340"/>
        <end position="358"/>
    </location>
</feature>
<feature type="region of interest" description="Disordered" evidence="7">
    <location>
        <begin position="482"/>
        <end position="633"/>
    </location>
</feature>
<feature type="domain" description="Threonine/serine exporter-like N-terminal" evidence="9">
    <location>
        <begin position="50"/>
        <end position="296"/>
    </location>
</feature>
<feature type="transmembrane region" description="Helical" evidence="8">
    <location>
        <begin position="314"/>
        <end position="333"/>
    </location>
</feature>
<keyword evidence="12" id="KW-1185">Reference proteome</keyword>
<evidence type="ECO:0000256" key="6">
    <source>
        <dbReference type="ARBA" id="ARBA00034125"/>
    </source>
</evidence>
<dbReference type="InterPro" id="IPR050539">
    <property type="entry name" value="ThrE_Dicarb/AminoAcid_Exp"/>
</dbReference>
<feature type="transmembrane region" description="Helical" evidence="8">
    <location>
        <begin position="243"/>
        <end position="262"/>
    </location>
</feature>
<feature type="transmembrane region" description="Helical" evidence="8">
    <location>
        <begin position="364"/>
        <end position="383"/>
    </location>
</feature>
<dbReference type="InterPro" id="IPR024528">
    <property type="entry name" value="ThrE_2"/>
</dbReference>
<keyword evidence="2" id="KW-1003">Cell membrane</keyword>
<dbReference type="Proteomes" id="UP001220064">
    <property type="component" value="Chromosome"/>
</dbReference>
<evidence type="ECO:0000256" key="2">
    <source>
        <dbReference type="ARBA" id="ARBA00022475"/>
    </source>
</evidence>
<feature type="transmembrane region" description="Helical" evidence="8">
    <location>
        <begin position="424"/>
        <end position="446"/>
    </location>
</feature>
<proteinExistence type="inferred from homology"/>
<keyword evidence="5 8" id="KW-0472">Membrane</keyword>
<feature type="compositionally biased region" description="Polar residues" evidence="7">
    <location>
        <begin position="621"/>
        <end position="633"/>
    </location>
</feature>
<evidence type="ECO:0000256" key="8">
    <source>
        <dbReference type="SAM" id="Phobius"/>
    </source>
</evidence>
<feature type="compositionally biased region" description="Low complexity" evidence="7">
    <location>
        <begin position="561"/>
        <end position="571"/>
    </location>
</feature>
<keyword evidence="3 8" id="KW-0812">Transmembrane</keyword>
<dbReference type="EMBL" id="CP063189">
    <property type="protein sequence ID" value="WCZ33171.1"/>
    <property type="molecule type" value="Genomic_DNA"/>
</dbReference>
<feature type="transmembrane region" description="Helical" evidence="8">
    <location>
        <begin position="165"/>
        <end position="198"/>
    </location>
</feature>
<evidence type="ECO:0000259" key="9">
    <source>
        <dbReference type="Pfam" id="PF06738"/>
    </source>
</evidence>
<feature type="transmembrane region" description="Helical" evidence="8">
    <location>
        <begin position="274"/>
        <end position="294"/>
    </location>
</feature>
<name>A0ABY7U901_9CORY</name>
<evidence type="ECO:0000256" key="7">
    <source>
        <dbReference type="SAM" id="MobiDB-lite"/>
    </source>
</evidence>
<reference evidence="11 12" key="1">
    <citation type="submission" date="2020-10" db="EMBL/GenBank/DDBJ databases">
        <title>Complete genome sequence of Corynebacterium massiliense DSM 45435, type strain of Corynebacterium massiliense.</title>
        <authorList>
            <person name="Busche T."/>
            <person name="Kalinowski J."/>
            <person name="Ruckert C."/>
        </authorList>
    </citation>
    <scope>NUCLEOTIDE SEQUENCE [LARGE SCALE GENOMIC DNA]</scope>
    <source>
        <strain evidence="11 12">DSM 45435</strain>
    </source>
</reference>
<protein>
    <recommendedName>
        <fullName evidence="13">Amino acid transporter</fullName>
    </recommendedName>
</protein>
<organism evidence="11 12">
    <name type="scientific">Corynebacterium massiliense DSM 45435</name>
    <dbReference type="NCBI Taxonomy" id="1121364"/>
    <lineage>
        <taxon>Bacteria</taxon>
        <taxon>Bacillati</taxon>
        <taxon>Actinomycetota</taxon>
        <taxon>Actinomycetes</taxon>
        <taxon>Mycobacteriales</taxon>
        <taxon>Corynebacteriaceae</taxon>
        <taxon>Corynebacterium</taxon>
    </lineage>
</organism>
<feature type="transmembrane region" description="Helical" evidence="8">
    <location>
        <begin position="390"/>
        <end position="412"/>
    </location>
</feature>
<evidence type="ECO:0000313" key="12">
    <source>
        <dbReference type="Proteomes" id="UP001220064"/>
    </source>
</evidence>
<sequence>MSALSAAKAFMKRSSSRVATIDAAKAAPPPSPLAPVDLTDPAQVTGVMEIAARIGDMLISSGTSNSDARAQVFLACSAYGLHYCHVNIVMDNITIHTYIDEGANRRPLTVMRSAQGVSVDFSKLAAVDNLIRDIHAGRASPAMAEKRLAEIENQAPPYSERVSLLGWGIMGGFISVMLGGDLLVGVMSFVLAIVIMGTNSWLGKKRLPPFYQNMVGGFIAVVPAAILYSVAGQFNIQFSPSQIIGMGIVVLVAGLTLVQCIVDGITKAPVTSSARFFEAFLSTGAIIGGVGMGIQFSEMIGFSLPPLETVAPPVYYQIPFLVLCGGIGSAGFAMACYASWSEVVVSGLTAAGAMIFYYATVALFGFGGVVASGLAAIIVGLGGGLMARRFFIPPLVTMIVGYTPMLPGLTLYRGMYATLNEQMITGFTNLATALAISGALAAGVVFGERIARRLRRPQYFRPYTQLKRLGQHSVRRANQLAHRAHRRGGMTGVPMSPFVPRRKKRADDPESANAPEATQDATPMSDPAQDSSGHSAPIPNAPEGADAAPEATPMPDEPIAEAEPAAPTTDTPDNKLTAEEIDPTQVHQEDRPVGETVYTQPGMDVSPRDEAAKMAQQQAAENSDTSARSSREG</sequence>
<accession>A0ABY7U901</accession>
<dbReference type="Pfam" id="PF12821">
    <property type="entry name" value="ThrE_2"/>
    <property type="match status" value="1"/>
</dbReference>
<dbReference type="InterPro" id="IPR010619">
    <property type="entry name" value="ThrE-like_N"/>
</dbReference>
<dbReference type="NCBIfam" id="NF047720">
    <property type="entry name" value="ThrSerExpThrE"/>
    <property type="match status" value="1"/>
</dbReference>
<evidence type="ECO:0000256" key="1">
    <source>
        <dbReference type="ARBA" id="ARBA00004651"/>
    </source>
</evidence>
<feature type="domain" description="Threonine/Serine exporter ThrE" evidence="10">
    <location>
        <begin position="327"/>
        <end position="447"/>
    </location>
</feature>
<evidence type="ECO:0000256" key="4">
    <source>
        <dbReference type="ARBA" id="ARBA00022989"/>
    </source>
</evidence>
<evidence type="ECO:0000259" key="10">
    <source>
        <dbReference type="Pfam" id="PF12821"/>
    </source>
</evidence>
<dbReference type="PANTHER" id="PTHR34390:SF2">
    <property type="entry name" value="SUCCINATE TRANSPORTER SUBUNIT YJJP-RELATED"/>
    <property type="match status" value="1"/>
</dbReference>
<evidence type="ECO:0000256" key="5">
    <source>
        <dbReference type="ARBA" id="ARBA00023136"/>
    </source>
</evidence>
<gene>
    <name evidence="11" type="ORF">CMASS_08790</name>
</gene>
<evidence type="ECO:0008006" key="13">
    <source>
        <dbReference type="Google" id="ProtNLM"/>
    </source>
</evidence>
<comment type="similarity">
    <text evidence="6">Belongs to the ThrE exporter (TC 2.A.79) family.</text>
</comment>
<dbReference type="RefSeq" id="WP_084684412.1">
    <property type="nucleotide sequence ID" value="NZ_ATVG01000006.1"/>
</dbReference>
<evidence type="ECO:0000256" key="3">
    <source>
        <dbReference type="ARBA" id="ARBA00022692"/>
    </source>
</evidence>
<feature type="transmembrane region" description="Helical" evidence="8">
    <location>
        <begin position="210"/>
        <end position="231"/>
    </location>
</feature>
<comment type="subcellular location">
    <subcellularLocation>
        <location evidence="1">Cell membrane</location>
        <topology evidence="1">Multi-pass membrane protein</topology>
    </subcellularLocation>
</comment>
<keyword evidence="4 8" id="KW-1133">Transmembrane helix</keyword>
<dbReference type="Pfam" id="PF06738">
    <property type="entry name" value="ThrE"/>
    <property type="match status" value="1"/>
</dbReference>